<evidence type="ECO:0000256" key="14">
    <source>
        <dbReference type="RuleBase" id="RU363039"/>
    </source>
</evidence>
<dbReference type="Gene3D" id="2.20.28.20">
    <property type="entry name" value="Methionyl-tRNA synthetase, Zn-domain"/>
    <property type="match status" value="1"/>
</dbReference>
<dbReference type="InterPro" id="IPR015413">
    <property type="entry name" value="Methionyl/Leucyl_tRNA_Synth"/>
</dbReference>
<keyword evidence="10 14" id="KW-0648">Protein biosynthesis</keyword>
<evidence type="ECO:0000256" key="3">
    <source>
        <dbReference type="ARBA" id="ARBA00012838"/>
    </source>
</evidence>
<dbReference type="Gene3D" id="3.40.50.620">
    <property type="entry name" value="HUPs"/>
    <property type="match status" value="1"/>
</dbReference>
<proteinExistence type="inferred from homology"/>
<dbReference type="Pfam" id="PF09334">
    <property type="entry name" value="tRNA-synt_1g"/>
    <property type="match status" value="1"/>
</dbReference>
<evidence type="ECO:0000256" key="8">
    <source>
        <dbReference type="ARBA" id="ARBA00022840"/>
    </source>
</evidence>
<feature type="compositionally biased region" description="Basic and acidic residues" evidence="15">
    <location>
        <begin position="624"/>
        <end position="637"/>
    </location>
</feature>
<name>A0A0D2F437_9EURO</name>
<dbReference type="PANTHER" id="PTHR45765">
    <property type="entry name" value="METHIONINE--TRNA LIGASE"/>
    <property type="match status" value="1"/>
</dbReference>
<comment type="catalytic activity">
    <reaction evidence="13">
        <text>tRNA(Met) + L-methionine + ATP = L-methionyl-tRNA(Met) + AMP + diphosphate</text>
        <dbReference type="Rhea" id="RHEA:13481"/>
        <dbReference type="Rhea" id="RHEA-COMP:9667"/>
        <dbReference type="Rhea" id="RHEA-COMP:9698"/>
        <dbReference type="ChEBI" id="CHEBI:30616"/>
        <dbReference type="ChEBI" id="CHEBI:33019"/>
        <dbReference type="ChEBI" id="CHEBI:57844"/>
        <dbReference type="ChEBI" id="CHEBI:78442"/>
        <dbReference type="ChEBI" id="CHEBI:78530"/>
        <dbReference type="ChEBI" id="CHEBI:456215"/>
        <dbReference type="EC" id="6.1.1.10"/>
    </reaction>
</comment>
<dbReference type="InterPro" id="IPR023458">
    <property type="entry name" value="Met-tRNA_ligase_1"/>
</dbReference>
<evidence type="ECO:0000256" key="2">
    <source>
        <dbReference type="ARBA" id="ARBA00005594"/>
    </source>
</evidence>
<keyword evidence="6 14" id="KW-0436">Ligase</keyword>
<dbReference type="InterPro" id="IPR033911">
    <property type="entry name" value="MetRS_core"/>
</dbReference>
<feature type="region of interest" description="Disordered" evidence="15">
    <location>
        <begin position="597"/>
        <end position="637"/>
    </location>
</feature>
<dbReference type="GO" id="GO:0006431">
    <property type="term" value="P:methionyl-tRNA aminoacylation"/>
    <property type="evidence" value="ECO:0007669"/>
    <property type="project" value="InterPro"/>
</dbReference>
<dbReference type="InterPro" id="IPR001412">
    <property type="entry name" value="aa-tRNA-synth_I_CS"/>
</dbReference>
<keyword evidence="5" id="KW-0820">tRNA-binding</keyword>
<dbReference type="InterPro" id="IPR009080">
    <property type="entry name" value="tRNAsynth_Ia_anticodon-bd"/>
</dbReference>
<keyword evidence="19" id="KW-1185">Reference proteome</keyword>
<dbReference type="FunFam" id="2.20.28.20:FF:000001">
    <property type="entry name" value="Methionine--tRNA ligase"/>
    <property type="match status" value="1"/>
</dbReference>
<dbReference type="InterPro" id="IPR014758">
    <property type="entry name" value="Met-tRNA_synth"/>
</dbReference>
<evidence type="ECO:0000256" key="12">
    <source>
        <dbReference type="ARBA" id="ARBA00030904"/>
    </source>
</evidence>
<keyword evidence="11 14" id="KW-0030">Aminoacyl-tRNA synthetase</keyword>
<evidence type="ECO:0000256" key="7">
    <source>
        <dbReference type="ARBA" id="ARBA00022741"/>
    </source>
</evidence>
<dbReference type="EC" id="6.1.1.10" evidence="3"/>
<evidence type="ECO:0000259" key="17">
    <source>
        <dbReference type="Pfam" id="PF19303"/>
    </source>
</evidence>
<evidence type="ECO:0000256" key="13">
    <source>
        <dbReference type="ARBA" id="ARBA00047364"/>
    </source>
</evidence>
<dbReference type="STRING" id="348802.A0A0D2F437"/>
<reference evidence="18 19" key="1">
    <citation type="submission" date="2015-01" db="EMBL/GenBank/DDBJ databases">
        <title>The Genome Sequence of Exophiala xenobiotica CBS118157.</title>
        <authorList>
            <consortium name="The Broad Institute Genomics Platform"/>
            <person name="Cuomo C."/>
            <person name="de Hoog S."/>
            <person name="Gorbushina A."/>
            <person name="Stielow B."/>
            <person name="Teixiera M."/>
            <person name="Abouelleil A."/>
            <person name="Chapman S.B."/>
            <person name="Priest M."/>
            <person name="Young S.K."/>
            <person name="Wortman J."/>
            <person name="Nusbaum C."/>
            <person name="Birren B."/>
        </authorList>
    </citation>
    <scope>NUCLEOTIDE SEQUENCE [LARGE SCALE GENOMIC DNA]</scope>
    <source>
        <strain evidence="18 19">CBS 118157</strain>
    </source>
</reference>
<dbReference type="GeneID" id="25328924"/>
<keyword evidence="9" id="KW-0694">RNA-binding</keyword>
<dbReference type="InterPro" id="IPR014729">
    <property type="entry name" value="Rossmann-like_a/b/a_fold"/>
</dbReference>
<dbReference type="EMBL" id="KN847320">
    <property type="protein sequence ID" value="KIW54669.1"/>
    <property type="molecule type" value="Genomic_DNA"/>
</dbReference>
<dbReference type="GO" id="GO:0017101">
    <property type="term" value="C:aminoacyl-tRNA synthetase multienzyme complex"/>
    <property type="evidence" value="ECO:0007669"/>
    <property type="project" value="TreeGrafter"/>
</dbReference>
<dbReference type="SUPFAM" id="SSF57770">
    <property type="entry name" value="Methionyl-tRNA synthetase (MetRS), Zn-domain"/>
    <property type="match status" value="1"/>
</dbReference>
<dbReference type="OrthoDB" id="5844513at2759"/>
<evidence type="ECO:0000256" key="11">
    <source>
        <dbReference type="ARBA" id="ARBA00023146"/>
    </source>
</evidence>
<dbReference type="InterPro" id="IPR029038">
    <property type="entry name" value="MetRS_Zn"/>
</dbReference>
<keyword evidence="4" id="KW-0963">Cytoplasm</keyword>
<keyword evidence="8 14" id="KW-0067">ATP-binding</keyword>
<evidence type="ECO:0000313" key="19">
    <source>
        <dbReference type="Proteomes" id="UP000054342"/>
    </source>
</evidence>
<protein>
    <recommendedName>
        <fullName evidence="3">methionine--tRNA ligase</fullName>
        <ecNumber evidence="3">6.1.1.10</ecNumber>
    </recommendedName>
    <alternativeName>
        <fullName evidence="12">Methionyl-tRNA synthetase</fullName>
    </alternativeName>
</protein>
<dbReference type="CDD" id="cd00814">
    <property type="entry name" value="MetRS_core"/>
    <property type="match status" value="1"/>
</dbReference>
<evidence type="ECO:0000256" key="9">
    <source>
        <dbReference type="ARBA" id="ARBA00022884"/>
    </source>
</evidence>
<feature type="domain" description="Methionyl-tRNA synthetase anticodon-binding" evidence="17">
    <location>
        <begin position="442"/>
        <end position="583"/>
    </location>
</feature>
<keyword evidence="7 14" id="KW-0547">Nucleotide-binding</keyword>
<evidence type="ECO:0000256" key="5">
    <source>
        <dbReference type="ARBA" id="ARBA00022555"/>
    </source>
</evidence>
<dbReference type="RefSeq" id="XP_013315253.1">
    <property type="nucleotide sequence ID" value="XM_013459799.1"/>
</dbReference>
<accession>A0A0D2F437</accession>
<dbReference type="SUPFAM" id="SSF52374">
    <property type="entry name" value="Nucleotidylyl transferase"/>
    <property type="match status" value="1"/>
</dbReference>
<dbReference type="Proteomes" id="UP000054342">
    <property type="component" value="Unassembled WGS sequence"/>
</dbReference>
<evidence type="ECO:0000313" key="18">
    <source>
        <dbReference type="EMBL" id="KIW54669.1"/>
    </source>
</evidence>
<dbReference type="GO" id="GO:0005829">
    <property type="term" value="C:cytosol"/>
    <property type="evidence" value="ECO:0007669"/>
    <property type="project" value="TreeGrafter"/>
</dbReference>
<dbReference type="PROSITE" id="PS00178">
    <property type="entry name" value="AA_TRNA_LIGASE_I"/>
    <property type="match status" value="1"/>
</dbReference>
<dbReference type="PANTHER" id="PTHR45765:SF1">
    <property type="entry name" value="METHIONINE--TRNA LIGASE, CYTOPLASMIC"/>
    <property type="match status" value="1"/>
</dbReference>
<evidence type="ECO:0000256" key="6">
    <source>
        <dbReference type="ARBA" id="ARBA00022598"/>
    </source>
</evidence>
<dbReference type="Gene3D" id="1.10.730.10">
    <property type="entry name" value="Isoleucyl-tRNA Synthetase, Domain 1"/>
    <property type="match status" value="1"/>
</dbReference>
<dbReference type="NCBIfam" id="TIGR00398">
    <property type="entry name" value="metG"/>
    <property type="match status" value="1"/>
</dbReference>
<evidence type="ECO:0000256" key="10">
    <source>
        <dbReference type="ARBA" id="ARBA00022917"/>
    </source>
</evidence>
<dbReference type="AlphaFoldDB" id="A0A0D2F437"/>
<dbReference type="SUPFAM" id="SSF47323">
    <property type="entry name" value="Anticodon-binding domain of a subclass of class I aminoacyl-tRNA synthetases"/>
    <property type="match status" value="1"/>
</dbReference>
<dbReference type="GO" id="GO:0000049">
    <property type="term" value="F:tRNA binding"/>
    <property type="evidence" value="ECO:0007669"/>
    <property type="project" value="UniProtKB-KW"/>
</dbReference>
<evidence type="ECO:0000256" key="1">
    <source>
        <dbReference type="ARBA" id="ARBA00004496"/>
    </source>
</evidence>
<feature type="domain" description="Methionyl/Leucyl tRNA synthetase" evidence="16">
    <location>
        <begin position="21"/>
        <end position="412"/>
    </location>
</feature>
<evidence type="ECO:0000256" key="4">
    <source>
        <dbReference type="ARBA" id="ARBA00022490"/>
    </source>
</evidence>
<dbReference type="PRINTS" id="PR01041">
    <property type="entry name" value="TRNASYNTHMET"/>
</dbReference>
<comment type="subcellular location">
    <subcellularLocation>
        <location evidence="1">Cytoplasm</location>
    </subcellularLocation>
</comment>
<gene>
    <name evidence="18" type="ORF">PV05_07016</name>
</gene>
<dbReference type="FunFam" id="1.10.730.10:FF:000031">
    <property type="entry name" value="Putative Methionyl-tRNA synthetase"/>
    <property type="match status" value="1"/>
</dbReference>
<dbReference type="InterPro" id="IPR041872">
    <property type="entry name" value="Anticodon_Met"/>
</dbReference>
<sequence length="666" mass="74306">MPTTPVMGSEKILPQEGQRNILITSALPYVNNVPHLGNIVGSVLSADVFSRYNKARGRPTLFVCGTDEYGTATETKALEEGVTPEELCAKYNKIHAEIYEWFELNFDIFGRTPTKQHTQIAQEIFLQLHANGHLTEHVNRQPFCEKHGKFLADRFVEGTCPKCGYDDARGDQCDKCGSLLDPLDLINPRCKVDGATPVTKETKHTYLRLDELQARIEEWSQRSIEKGGWSRSAKVITEAWLKQGLKERGITRDLAWGVPVPLPSYEHKVLYVWFEACIGYPSITANYTEEWQKWWKNPSNVQLYQFMGKDNVPFHSVIFPGCQMGTGEEWTQLHHLSSTEYLNYENGKFSKSRGIGVFGNNAKDTGVPPDVWRYYLLKNRPESGDTQFEWRSFIDGNNSELLAKLGNFVNRVIKLVNSPKAYAGVIPDFDQHNLPSSFKEHLDEITELTKQYLAEMEAVHLRNGLLVAMKIAEAGNGLIQAHRLDNSLIASDPALAAAVVGTVINLIYLCSAIFEPYLPATCASIRKQLDAGFLQIPSEEDLATGWLPTYIKPGHKIGKAEYLFTRIDEKKADEWRELFGGNQAEREKKKKEEAELAAKKAEQKQKAKAKKAAQKAAKAAGGETVEKTAKGGSKGKELANGVLEVGEDAAVQKVTDGVAQVTLPTS</sequence>
<dbReference type="Pfam" id="PF19303">
    <property type="entry name" value="Anticodon_3"/>
    <property type="match status" value="1"/>
</dbReference>
<evidence type="ECO:0000256" key="15">
    <source>
        <dbReference type="SAM" id="MobiDB-lite"/>
    </source>
</evidence>
<evidence type="ECO:0000259" key="16">
    <source>
        <dbReference type="Pfam" id="PF09334"/>
    </source>
</evidence>
<dbReference type="GO" id="GO:0004825">
    <property type="term" value="F:methionine-tRNA ligase activity"/>
    <property type="evidence" value="ECO:0007669"/>
    <property type="project" value="UniProtKB-EC"/>
</dbReference>
<dbReference type="CDD" id="cd07957">
    <property type="entry name" value="Anticodon_Ia_Met"/>
    <property type="match status" value="1"/>
</dbReference>
<dbReference type="GO" id="GO:0005524">
    <property type="term" value="F:ATP binding"/>
    <property type="evidence" value="ECO:0007669"/>
    <property type="project" value="UniProtKB-KW"/>
</dbReference>
<organism evidence="18 19">
    <name type="scientific">Exophiala xenobiotica</name>
    <dbReference type="NCBI Taxonomy" id="348802"/>
    <lineage>
        <taxon>Eukaryota</taxon>
        <taxon>Fungi</taxon>
        <taxon>Dikarya</taxon>
        <taxon>Ascomycota</taxon>
        <taxon>Pezizomycotina</taxon>
        <taxon>Eurotiomycetes</taxon>
        <taxon>Chaetothyriomycetidae</taxon>
        <taxon>Chaetothyriales</taxon>
        <taxon>Herpotrichiellaceae</taxon>
        <taxon>Exophiala</taxon>
    </lineage>
</organism>
<dbReference type="HOGENOM" id="CLU_009710_3_2_1"/>
<comment type="similarity">
    <text evidence="2 14">Belongs to the class-I aminoacyl-tRNA synthetase family.</text>
</comment>